<evidence type="ECO:0000313" key="4">
    <source>
        <dbReference type="Proteomes" id="UP000035100"/>
    </source>
</evidence>
<evidence type="ECO:0000256" key="1">
    <source>
        <dbReference type="ARBA" id="ARBA00022723"/>
    </source>
</evidence>
<dbReference type="GO" id="GO:0004493">
    <property type="term" value="F:methylmalonyl-CoA epimerase activity"/>
    <property type="evidence" value="ECO:0007669"/>
    <property type="project" value="TreeGrafter"/>
</dbReference>
<dbReference type="GO" id="GO:0046491">
    <property type="term" value="P:L-methylmalonyl-CoA metabolic process"/>
    <property type="evidence" value="ECO:0007669"/>
    <property type="project" value="TreeGrafter"/>
</dbReference>
<dbReference type="InterPro" id="IPR037523">
    <property type="entry name" value="VOC_core"/>
</dbReference>
<dbReference type="STRING" id="1123501.Wenmar_01733"/>
<sequence length="140" mass="15934">MTIGLKQLAHVCIFARDVEETRRFYEDALGMKTVFDFTREGRIFGFYLDAGNRTFVEVFENASAEYSGRNQINHMCLEVEDLAAAVEHLRGQGIEPTEPKKGVDETWQAWVDDPNGVKIEIFQYTDASAQFTGGTREADW</sequence>
<dbReference type="Gene3D" id="3.10.180.10">
    <property type="entry name" value="2,3-Dihydroxybiphenyl 1,2-Dioxygenase, domain 1"/>
    <property type="match status" value="1"/>
</dbReference>
<dbReference type="Pfam" id="PF00903">
    <property type="entry name" value="Glyoxalase"/>
    <property type="match status" value="1"/>
</dbReference>
<dbReference type="InterPro" id="IPR051785">
    <property type="entry name" value="MMCE/EMCE_epimerase"/>
</dbReference>
<evidence type="ECO:0000313" key="3">
    <source>
        <dbReference type="EMBL" id="KIQ69371.1"/>
    </source>
</evidence>
<dbReference type="InterPro" id="IPR004360">
    <property type="entry name" value="Glyas_Fos-R_dOase_dom"/>
</dbReference>
<dbReference type="EMBL" id="AONG01000009">
    <property type="protein sequence ID" value="KIQ69371.1"/>
    <property type="molecule type" value="Genomic_DNA"/>
</dbReference>
<dbReference type="eggNOG" id="COG0346">
    <property type="taxonomic scope" value="Bacteria"/>
</dbReference>
<keyword evidence="4" id="KW-1185">Reference proteome</keyword>
<name>A0A0D0PD34_9RHOB</name>
<organism evidence="3 4">
    <name type="scientific">Wenxinia marina DSM 24838</name>
    <dbReference type="NCBI Taxonomy" id="1123501"/>
    <lineage>
        <taxon>Bacteria</taxon>
        <taxon>Pseudomonadati</taxon>
        <taxon>Pseudomonadota</taxon>
        <taxon>Alphaproteobacteria</taxon>
        <taxon>Rhodobacterales</taxon>
        <taxon>Roseobacteraceae</taxon>
        <taxon>Wenxinia</taxon>
    </lineage>
</organism>
<proteinExistence type="predicted"/>
<dbReference type="AlphaFoldDB" id="A0A0D0PD34"/>
<accession>A0A0D0PD34</accession>
<dbReference type="GO" id="GO:0046872">
    <property type="term" value="F:metal ion binding"/>
    <property type="evidence" value="ECO:0007669"/>
    <property type="project" value="UniProtKB-KW"/>
</dbReference>
<keyword evidence="3" id="KW-0456">Lyase</keyword>
<keyword evidence="1" id="KW-0479">Metal-binding</keyword>
<evidence type="ECO:0000259" key="2">
    <source>
        <dbReference type="PROSITE" id="PS51819"/>
    </source>
</evidence>
<protein>
    <submittedName>
        <fullName evidence="3">Lactoylglutathione lyase</fullName>
        <ecNumber evidence="3">4.4.1.5</ecNumber>
    </submittedName>
</protein>
<dbReference type="RefSeq" id="WP_018303505.1">
    <property type="nucleotide sequence ID" value="NZ_KB902299.1"/>
</dbReference>
<dbReference type="OrthoDB" id="9812656at2"/>
<dbReference type="PANTHER" id="PTHR43048:SF3">
    <property type="entry name" value="METHYLMALONYL-COA EPIMERASE, MITOCHONDRIAL"/>
    <property type="match status" value="1"/>
</dbReference>
<dbReference type="Proteomes" id="UP000035100">
    <property type="component" value="Unassembled WGS sequence"/>
</dbReference>
<dbReference type="PROSITE" id="PS51819">
    <property type="entry name" value="VOC"/>
    <property type="match status" value="1"/>
</dbReference>
<reference evidence="3 4" key="1">
    <citation type="submission" date="2013-01" db="EMBL/GenBank/DDBJ databases">
        <authorList>
            <person name="Fiebig A."/>
            <person name="Goeker M."/>
            <person name="Klenk H.-P.P."/>
        </authorList>
    </citation>
    <scope>NUCLEOTIDE SEQUENCE [LARGE SCALE GENOMIC DNA]</scope>
    <source>
        <strain evidence="3 4">DSM 24838</strain>
    </source>
</reference>
<dbReference type="GO" id="GO:0004462">
    <property type="term" value="F:lactoylglutathione lyase activity"/>
    <property type="evidence" value="ECO:0007669"/>
    <property type="project" value="UniProtKB-EC"/>
</dbReference>
<comment type="caution">
    <text evidence="3">The sequence shown here is derived from an EMBL/GenBank/DDBJ whole genome shotgun (WGS) entry which is preliminary data.</text>
</comment>
<dbReference type="PANTHER" id="PTHR43048">
    <property type="entry name" value="METHYLMALONYL-COA EPIMERASE"/>
    <property type="match status" value="1"/>
</dbReference>
<dbReference type="SUPFAM" id="SSF54593">
    <property type="entry name" value="Glyoxalase/Bleomycin resistance protein/Dihydroxybiphenyl dioxygenase"/>
    <property type="match status" value="1"/>
</dbReference>
<dbReference type="EC" id="4.4.1.5" evidence="3"/>
<dbReference type="CDD" id="cd06587">
    <property type="entry name" value="VOC"/>
    <property type="match status" value="1"/>
</dbReference>
<feature type="domain" description="VOC" evidence="2">
    <location>
        <begin position="7"/>
        <end position="124"/>
    </location>
</feature>
<dbReference type="InterPro" id="IPR029068">
    <property type="entry name" value="Glyas_Bleomycin-R_OHBP_Dase"/>
</dbReference>
<gene>
    <name evidence="3" type="ORF">Wenmar_01733</name>
</gene>